<dbReference type="InterPro" id="IPR041419">
    <property type="entry name" value="TnsE_C"/>
</dbReference>
<evidence type="ECO:0000313" key="2">
    <source>
        <dbReference type="EMBL" id="SMF34644.1"/>
    </source>
</evidence>
<dbReference type="EMBL" id="FWZU01000005">
    <property type="protein sequence ID" value="SMF34644.1"/>
    <property type="molecule type" value="Genomic_DNA"/>
</dbReference>
<accession>A0A1X7EIW0</accession>
<gene>
    <name evidence="2" type="ORF">SAMN06295933_3020</name>
</gene>
<sequence>MSNYIFDKFKPDAIINYLGSLCRRIKGSRWWISISFSGQKGSDSVTLSNASAIARKRVVNPTCIAKAAGSHINLSIISTKGWCVKKIKDCPIEGFSSRKDCEQFCFVLKTKNGLTIYLPQLELARALFFRDSYLARAAMEPDTLDFDFQIVREGNCEVIRINIMPTSCYPLELFRELSSRNYLSWILLDDQARKSYESIGRNQKTSGYQVGDYWKWDFHFDPPELPDANLGLRGYHDKKTKCFFVYEIESIKNISANIPEKIEMYHPNFNTPSAESTHGGTSVAPSTIDQYNVHDDEVANADAARRLIDGDKVVFEFSKPFVTLRVSEKKKPITSQKPQEEGGDSHHLDVSAEESVAGQGFPGGEWDTTNDQTENDHLFESKFSCFLNMVENLVDTHDCKMLSKNTRKLPAVSRCKKHLLSTDGNPRCMAVVVIEVKGKVFHLLEVDTSDADKPLSTRILMVRSYATWEKDLEHLEYELVRTSLTWPVQLLTQFCGKKGHLRISHPKTPSNNKGLILPDSIEGWANRTYDRMDDMSQI</sequence>
<dbReference type="RefSeq" id="WP_085103696.1">
    <property type="nucleotide sequence ID" value="NZ_FWZU01000005.1"/>
</dbReference>
<dbReference type="OrthoDB" id="5448984at2"/>
<feature type="domain" description="TnsE C-terminal" evidence="1">
    <location>
        <begin position="381"/>
        <end position="527"/>
    </location>
</feature>
<evidence type="ECO:0000259" key="1">
    <source>
        <dbReference type="Pfam" id="PF18623"/>
    </source>
</evidence>
<keyword evidence="3" id="KW-1185">Reference proteome</keyword>
<evidence type="ECO:0000313" key="3">
    <source>
        <dbReference type="Proteomes" id="UP000192906"/>
    </source>
</evidence>
<dbReference type="STRING" id="1519643.SAMN06295933_3020"/>
<name>A0A1X7EIW0_9BACT</name>
<organism evidence="2 3">
    <name type="scientific">Desulfovibrio gilichinskyi</name>
    <dbReference type="NCBI Taxonomy" id="1519643"/>
    <lineage>
        <taxon>Bacteria</taxon>
        <taxon>Pseudomonadati</taxon>
        <taxon>Thermodesulfobacteriota</taxon>
        <taxon>Desulfovibrionia</taxon>
        <taxon>Desulfovibrionales</taxon>
        <taxon>Desulfovibrionaceae</taxon>
        <taxon>Desulfovibrio</taxon>
    </lineage>
</organism>
<reference evidence="3" key="1">
    <citation type="submission" date="2017-04" db="EMBL/GenBank/DDBJ databases">
        <authorList>
            <person name="Varghese N."/>
            <person name="Submissions S."/>
        </authorList>
    </citation>
    <scope>NUCLEOTIDE SEQUENCE [LARGE SCALE GENOMIC DNA]</scope>
    <source>
        <strain evidence="3">K3S</strain>
    </source>
</reference>
<proteinExistence type="predicted"/>
<dbReference type="Pfam" id="PF18623">
    <property type="entry name" value="TnsE_C"/>
    <property type="match status" value="1"/>
</dbReference>
<protein>
    <recommendedName>
        <fullName evidence="1">TnsE C-terminal domain-containing protein</fullName>
    </recommendedName>
</protein>
<dbReference type="AlphaFoldDB" id="A0A1X7EIW0"/>
<dbReference type="Proteomes" id="UP000192906">
    <property type="component" value="Unassembled WGS sequence"/>
</dbReference>